<gene>
    <name evidence="1" type="ordered locus">TTX_1309</name>
</gene>
<dbReference type="KEGG" id="ttn:TTX_1309"/>
<organism evidence="1 2">
    <name type="scientific">Thermoproteus tenax (strain ATCC 35583 / DSM 2078 / JCM 9277 / NBRC 100435 / Kra 1)</name>
    <dbReference type="NCBI Taxonomy" id="768679"/>
    <lineage>
        <taxon>Archaea</taxon>
        <taxon>Thermoproteota</taxon>
        <taxon>Thermoprotei</taxon>
        <taxon>Thermoproteales</taxon>
        <taxon>Thermoproteaceae</taxon>
        <taxon>Thermoproteus</taxon>
    </lineage>
</organism>
<protein>
    <submittedName>
        <fullName evidence="1">Uncharacterized protein</fullName>
    </submittedName>
</protein>
<dbReference type="PaxDb" id="768679-TTX_1309"/>
<dbReference type="PATRIC" id="fig|768679.9.peg.1327"/>
<sequence length="83" mass="9542">MHMMALALKAGLLPEFVRSLDAAYLTAIDVRLRRLFGRGLAEFAEEEPEGLYAALERAVGRHNAEVFFIMFSRWLERRAETEN</sequence>
<dbReference type="HOGENOM" id="CLU_189644_0_0_2"/>
<dbReference type="Proteomes" id="UP000002654">
    <property type="component" value="Chromosome"/>
</dbReference>
<proteinExistence type="predicted"/>
<name>G4RK51_THETK</name>
<reference evidence="1 2" key="1">
    <citation type="journal article" date="2011" name="PLoS ONE">
        <title>The complete genome sequence of Thermoproteus tenax: a physiologically versatile member of the Crenarchaeota.</title>
        <authorList>
            <person name="Siebers B."/>
            <person name="Zaparty M."/>
            <person name="Raddatz G."/>
            <person name="Tjaden B."/>
            <person name="Albers S.V."/>
            <person name="Bell S.D."/>
            <person name="Blombach F."/>
            <person name="Kletzin A."/>
            <person name="Kyrpides N."/>
            <person name="Lanz C."/>
            <person name="Plagens A."/>
            <person name="Rampp M."/>
            <person name="Rosinus A."/>
            <person name="von Jan M."/>
            <person name="Makarova K.S."/>
            <person name="Klenk H.P."/>
            <person name="Schuster S.C."/>
            <person name="Hensel R."/>
        </authorList>
    </citation>
    <scope>NUCLEOTIDE SEQUENCE [LARGE SCALE GENOMIC DNA]</scope>
    <source>
        <strain evidence="2">ATCC 35583 / DSM 2078 / JCM 9277 / NBRC 100435 / Kra 1</strain>
    </source>
</reference>
<evidence type="ECO:0000313" key="2">
    <source>
        <dbReference type="Proteomes" id="UP000002654"/>
    </source>
</evidence>
<dbReference type="eggNOG" id="arCOG03758">
    <property type="taxonomic scope" value="Archaea"/>
</dbReference>
<accession>G4RK51</accession>
<dbReference type="EMBL" id="FN869859">
    <property type="protein sequence ID" value="CCC81946.1"/>
    <property type="molecule type" value="Genomic_DNA"/>
</dbReference>
<dbReference type="OrthoDB" id="27135at2157"/>
<dbReference type="AlphaFoldDB" id="G4RK51"/>
<evidence type="ECO:0000313" key="1">
    <source>
        <dbReference type="EMBL" id="CCC81946.1"/>
    </source>
</evidence>
<keyword evidence="2" id="KW-1185">Reference proteome</keyword>